<dbReference type="InterPro" id="IPR029063">
    <property type="entry name" value="SAM-dependent_MTases_sf"/>
</dbReference>
<organism evidence="1 2">
    <name type="scientific">Penicillium antarcticum</name>
    <dbReference type="NCBI Taxonomy" id="416450"/>
    <lineage>
        <taxon>Eukaryota</taxon>
        <taxon>Fungi</taxon>
        <taxon>Dikarya</taxon>
        <taxon>Ascomycota</taxon>
        <taxon>Pezizomycotina</taxon>
        <taxon>Eurotiomycetes</taxon>
        <taxon>Eurotiomycetidae</taxon>
        <taxon>Eurotiales</taxon>
        <taxon>Aspergillaceae</taxon>
        <taxon>Penicillium</taxon>
    </lineage>
</organism>
<reference evidence="2" key="1">
    <citation type="journal article" date="2017" name="Nat. Microbiol.">
        <title>Global analysis of biosynthetic gene clusters reveals vast potential of secondary metabolite production in Penicillium species.</title>
        <authorList>
            <person name="Nielsen J.C."/>
            <person name="Grijseels S."/>
            <person name="Prigent S."/>
            <person name="Ji B."/>
            <person name="Dainat J."/>
            <person name="Nielsen K.F."/>
            <person name="Frisvad J.C."/>
            <person name="Workman M."/>
            <person name="Nielsen J."/>
        </authorList>
    </citation>
    <scope>NUCLEOTIDE SEQUENCE [LARGE SCALE GENOMIC DNA]</scope>
    <source>
        <strain evidence="2">IBT 31811</strain>
    </source>
</reference>
<sequence length="259" mass="29361">MMRIQTKLKGAPDYDDPEFWDTRFATGSDVGEWLNSGEALIDAVLSNLENRIVPQKDMIRKPRVLHLGPGVSELGNKLRDRFIERKWQGNGIVNADFSIEAVRRGKELESNKESAHAMPWLRVDLRSWSDVSTLSDFAPFDVILDKSTSDALATSEDHQLSRQNDFLTSCPAVQKILLKNAATTLKPVELLALQLFPLTQKGSRWIALSYSTIRFDGLHHLADHWTLQARIPLKAPAGPATPSTYVPEIFHWMYILERR</sequence>
<comment type="caution">
    <text evidence="1">The sequence shown here is derived from an EMBL/GenBank/DDBJ whole genome shotgun (WGS) entry which is preliminary data.</text>
</comment>
<dbReference type="EMBL" id="MDYN01000005">
    <property type="protein sequence ID" value="OQD87726.1"/>
    <property type="molecule type" value="Genomic_DNA"/>
</dbReference>
<dbReference type="STRING" id="416450.A0A1V6QFS3"/>
<proteinExistence type="predicted"/>
<gene>
    <name evidence="1" type="ORF">PENANT_c005G06332</name>
</gene>
<name>A0A1V6QFS3_9EURO</name>
<dbReference type="Gene3D" id="3.40.50.150">
    <property type="entry name" value="Vaccinia Virus protein VP39"/>
    <property type="match status" value="1"/>
</dbReference>
<evidence type="ECO:0008006" key="3">
    <source>
        <dbReference type="Google" id="ProtNLM"/>
    </source>
</evidence>
<dbReference type="AlphaFoldDB" id="A0A1V6QFS3"/>
<dbReference type="Proteomes" id="UP000191672">
    <property type="component" value="Unassembled WGS sequence"/>
</dbReference>
<evidence type="ECO:0000313" key="1">
    <source>
        <dbReference type="EMBL" id="OQD87726.1"/>
    </source>
</evidence>
<keyword evidence="2" id="KW-1185">Reference proteome</keyword>
<evidence type="ECO:0000313" key="2">
    <source>
        <dbReference type="Proteomes" id="UP000191672"/>
    </source>
</evidence>
<protein>
    <recommendedName>
        <fullName evidence="3">Methyltransferase type 11 domain-containing protein</fullName>
    </recommendedName>
</protein>
<accession>A0A1V6QFS3</accession>